<evidence type="ECO:0000313" key="3">
    <source>
        <dbReference type="Proteomes" id="UP001371218"/>
    </source>
</evidence>
<gene>
    <name evidence="2" type="ORF">AACH06_18975</name>
</gene>
<reference evidence="2 3" key="1">
    <citation type="submission" date="2024-04" db="EMBL/GenBank/DDBJ databases">
        <title>Novel species of the genus Ideonella isolated from streams.</title>
        <authorList>
            <person name="Lu H."/>
        </authorList>
    </citation>
    <scope>NUCLEOTIDE SEQUENCE [LARGE SCALE GENOMIC DNA]</scope>
    <source>
        <strain evidence="2 3">DXS29W</strain>
    </source>
</reference>
<protein>
    <recommendedName>
        <fullName evidence="4">Porin</fullName>
    </recommendedName>
</protein>
<dbReference type="Proteomes" id="UP001371218">
    <property type="component" value="Unassembled WGS sequence"/>
</dbReference>
<evidence type="ECO:0000256" key="1">
    <source>
        <dbReference type="SAM" id="SignalP"/>
    </source>
</evidence>
<keyword evidence="1" id="KW-0732">Signal</keyword>
<organism evidence="2 3">
    <name type="scientific">Ideonella lacteola</name>
    <dbReference type="NCBI Taxonomy" id="2984193"/>
    <lineage>
        <taxon>Bacteria</taxon>
        <taxon>Pseudomonadati</taxon>
        <taxon>Pseudomonadota</taxon>
        <taxon>Betaproteobacteria</taxon>
        <taxon>Burkholderiales</taxon>
        <taxon>Sphaerotilaceae</taxon>
        <taxon>Ideonella</taxon>
    </lineage>
</organism>
<name>A0ABU9BUU8_9BURK</name>
<evidence type="ECO:0008006" key="4">
    <source>
        <dbReference type="Google" id="ProtNLM"/>
    </source>
</evidence>
<proteinExistence type="predicted"/>
<sequence>MMVAHVAAVAAGLIVALCGSGRARAHEVEPDAIPDAGVRVALAAAATLADARQPWPSSRLPGVLDTGQGWRDSRGLALEYAVADLAGRVAPALAWQWAMGLHDRDDPHVEAAWLDWRVSDAVYLGAGRNTVPTTPALSQAGHLDRFAAVPLAKRALFDGNWTDDGIVLAWRPAEPAAGWRPSRASVGLWRGQAFPAGGREPESIGDLPITASAGWVLAEAWSLDAFVARMTPIARGRLVQADGAGHTHGSPTCEDTLTGRACFDGRVNLWGGTLAWRPNADWALSATALVRHESGALYSSGGDANYRGRLQGWWADAVWRLDTDWELAARAERLAARHDLRGPGASLVAADAGLQGNRPSSRMSLAATWLGIEGVRWSLEAGDDHVGADENPYVMLRAVWRFSTEWGW</sequence>
<feature type="chain" id="PRO_5046552790" description="Porin" evidence="1">
    <location>
        <begin position="26"/>
        <end position="408"/>
    </location>
</feature>
<accession>A0ABU9BUU8</accession>
<evidence type="ECO:0000313" key="2">
    <source>
        <dbReference type="EMBL" id="MEK8032909.1"/>
    </source>
</evidence>
<keyword evidence="3" id="KW-1185">Reference proteome</keyword>
<feature type="signal peptide" evidence="1">
    <location>
        <begin position="1"/>
        <end position="25"/>
    </location>
</feature>
<dbReference type="RefSeq" id="WP_341427323.1">
    <property type="nucleotide sequence ID" value="NZ_JBBUTG010000012.1"/>
</dbReference>
<comment type="caution">
    <text evidence="2">The sequence shown here is derived from an EMBL/GenBank/DDBJ whole genome shotgun (WGS) entry which is preliminary data.</text>
</comment>
<dbReference type="EMBL" id="JBBUTG010000012">
    <property type="protein sequence ID" value="MEK8032909.1"/>
    <property type="molecule type" value="Genomic_DNA"/>
</dbReference>